<organism evidence="2 3">
    <name type="scientific">Methylobacterium pseudosasicola</name>
    <dbReference type="NCBI Taxonomy" id="582667"/>
    <lineage>
        <taxon>Bacteria</taxon>
        <taxon>Pseudomonadati</taxon>
        <taxon>Pseudomonadota</taxon>
        <taxon>Alphaproteobacteria</taxon>
        <taxon>Hyphomicrobiales</taxon>
        <taxon>Methylobacteriaceae</taxon>
        <taxon>Methylobacterium</taxon>
    </lineage>
</organism>
<proteinExistence type="predicted"/>
<dbReference type="STRING" id="582667.SAMN05192568_101568"/>
<evidence type="ECO:0000313" key="2">
    <source>
        <dbReference type="EMBL" id="SFL97623.1"/>
    </source>
</evidence>
<gene>
    <name evidence="2" type="ORF">SAMN05192568_101568</name>
</gene>
<dbReference type="AlphaFoldDB" id="A0A1I4M3E4"/>
<feature type="compositionally biased region" description="Basic residues" evidence="1">
    <location>
        <begin position="9"/>
        <end position="27"/>
    </location>
</feature>
<evidence type="ECO:0000313" key="3">
    <source>
        <dbReference type="Proteomes" id="UP000199048"/>
    </source>
</evidence>
<name>A0A1I4M3E4_9HYPH</name>
<feature type="region of interest" description="Disordered" evidence="1">
    <location>
        <begin position="1"/>
        <end position="30"/>
    </location>
</feature>
<reference evidence="3" key="1">
    <citation type="submission" date="2016-10" db="EMBL/GenBank/DDBJ databases">
        <authorList>
            <person name="Varghese N."/>
            <person name="Submissions S."/>
        </authorList>
    </citation>
    <scope>NUCLEOTIDE SEQUENCE [LARGE SCALE GENOMIC DNA]</scope>
    <source>
        <strain evidence="3">BL36</strain>
    </source>
</reference>
<evidence type="ECO:0000256" key="1">
    <source>
        <dbReference type="SAM" id="MobiDB-lite"/>
    </source>
</evidence>
<sequence>MPRTLPTRRMPRHHLMLHRAPLPRHRASAPPPRTSDLVLALLGVLLLAALALMAAWALTAGTPAP</sequence>
<dbReference type="Proteomes" id="UP000199048">
    <property type="component" value="Unassembled WGS sequence"/>
</dbReference>
<dbReference type="EMBL" id="FOTK01000015">
    <property type="protein sequence ID" value="SFL97623.1"/>
    <property type="molecule type" value="Genomic_DNA"/>
</dbReference>
<accession>A0A1I4M3E4</accession>
<keyword evidence="3" id="KW-1185">Reference proteome</keyword>
<dbReference type="RefSeq" id="WP_092042194.1">
    <property type="nucleotide sequence ID" value="NZ_FOTK01000015.1"/>
</dbReference>
<protein>
    <submittedName>
        <fullName evidence="2">Uncharacterized protein</fullName>
    </submittedName>
</protein>